<feature type="domain" description="DUF4172" evidence="1">
    <location>
        <begin position="1"/>
        <end position="47"/>
    </location>
</feature>
<evidence type="ECO:0000313" key="3">
    <source>
        <dbReference type="Proteomes" id="UP001228636"/>
    </source>
</evidence>
<reference evidence="2 3" key="1">
    <citation type="journal article" date="2014" name="Int. J. Syst. Evol. Microbiol.">
        <title>Complete genome sequence of Corynebacterium casei LMG S-19264T (=DSM 44701T), isolated from a smear-ripened cheese.</title>
        <authorList>
            <consortium name="US DOE Joint Genome Institute (JGI-PGF)"/>
            <person name="Walter F."/>
            <person name="Albersmeier A."/>
            <person name="Kalinowski J."/>
            <person name="Ruckert C."/>
        </authorList>
    </citation>
    <scope>NUCLEOTIDE SEQUENCE [LARGE SCALE GENOMIC DNA]</scope>
    <source>
        <strain evidence="2 3">CECT 8670</strain>
    </source>
</reference>
<gene>
    <name evidence="2" type="ORF">QWY81_08840</name>
</gene>
<name>A0AAJ1VGF8_9FLAO</name>
<dbReference type="Proteomes" id="UP001228636">
    <property type="component" value="Unassembled WGS sequence"/>
</dbReference>
<dbReference type="RefSeq" id="WP_261974062.1">
    <property type="nucleotide sequence ID" value="NZ_JAUFQH010000006.1"/>
</dbReference>
<dbReference type="Pfam" id="PF13776">
    <property type="entry name" value="DUF4172"/>
    <property type="match status" value="1"/>
</dbReference>
<organism evidence="2 3">
    <name type="scientific">Polaribacter sejongensis</name>
    <dbReference type="NCBI Taxonomy" id="985043"/>
    <lineage>
        <taxon>Bacteria</taxon>
        <taxon>Pseudomonadati</taxon>
        <taxon>Bacteroidota</taxon>
        <taxon>Flavobacteriia</taxon>
        <taxon>Flavobacteriales</taxon>
        <taxon>Flavobacteriaceae</taxon>
    </lineage>
</organism>
<proteinExistence type="predicted"/>
<evidence type="ECO:0000259" key="1">
    <source>
        <dbReference type="Pfam" id="PF13776"/>
    </source>
</evidence>
<protein>
    <submittedName>
        <fullName evidence="2">DUF4172 domain-containing protein</fullName>
    </submittedName>
</protein>
<dbReference type="EMBL" id="JAUFQH010000006">
    <property type="protein sequence ID" value="MDN3619556.1"/>
    <property type="molecule type" value="Genomic_DNA"/>
</dbReference>
<evidence type="ECO:0000313" key="2">
    <source>
        <dbReference type="EMBL" id="MDN3619556.1"/>
    </source>
</evidence>
<dbReference type="InterPro" id="IPR025230">
    <property type="entry name" value="DUF4172"/>
</dbReference>
<accession>A0AAJ1VGF8</accession>
<dbReference type="AlphaFoldDB" id="A0AAJ1VGF8"/>
<sequence length="79" mass="9055">MKGLSKKSHTQTTINILASEAIKTTEIEREYLSRKDVMSSVRNNLKISTSYENVKDIKAKEIGELVTMVQNTFKEMLFD</sequence>
<comment type="caution">
    <text evidence="2">The sequence shown here is derived from an EMBL/GenBank/DDBJ whole genome shotgun (WGS) entry which is preliminary data.</text>
</comment>